<sequence>MTGQRAATSKWDAGLPAEAGVPLVSVLIERIADQHGLRTLTIKGPAAALQGLRPRRDSMDVDVLPHPDDLDALLAAMGQHGWRPVPADDRLGIFPLHAVTMIHDSWPCTVDVHRWYPGMARDGRQAFDALWPAVDRVELAHTPVRVPSPAHHRVLLLLTALREPWQHRHDTLLTSVELRWRSQREERRETFAAAEAMGALPALRPFFERTQPDDEPTPDWDAYGTPPREWLLITHTEHPGTLRLAQLVHAPWRLKVRMALAAVAPSADGLAYSAPSLSAEASPAEIRRARLNRLKKKLSQPRATFAEYRRLRRELRSHGYRS</sequence>
<dbReference type="RefSeq" id="WP_184240804.1">
    <property type="nucleotide sequence ID" value="NZ_JACHNA010000001.1"/>
</dbReference>
<comment type="caution">
    <text evidence="1">The sequence shown here is derived from an EMBL/GenBank/DDBJ whole genome shotgun (WGS) entry which is preliminary data.</text>
</comment>
<protein>
    <submittedName>
        <fullName evidence="1">Uncharacterized protein YjiS (DUF1127 family)</fullName>
    </submittedName>
</protein>
<dbReference type="AlphaFoldDB" id="A0A7W7GM52"/>
<keyword evidence="2" id="KW-1185">Reference proteome</keyword>
<dbReference type="Proteomes" id="UP000540191">
    <property type="component" value="Unassembled WGS sequence"/>
</dbReference>
<reference evidence="1 2" key="1">
    <citation type="submission" date="2020-08" db="EMBL/GenBank/DDBJ databases">
        <title>Sequencing the genomes of 1000 actinobacteria strains.</title>
        <authorList>
            <person name="Klenk H.-P."/>
        </authorList>
    </citation>
    <scope>NUCLEOTIDE SEQUENCE [LARGE SCALE GENOMIC DNA]</scope>
    <source>
        <strain evidence="1 2">DSM 23974</strain>
    </source>
</reference>
<dbReference type="Pfam" id="PF14907">
    <property type="entry name" value="NTP_transf_5"/>
    <property type="match status" value="1"/>
</dbReference>
<gene>
    <name evidence="1" type="ORF">HDA30_000162</name>
</gene>
<organism evidence="1 2">
    <name type="scientific">Micrococcus cohnii</name>
    <dbReference type="NCBI Taxonomy" id="993416"/>
    <lineage>
        <taxon>Bacteria</taxon>
        <taxon>Bacillati</taxon>
        <taxon>Actinomycetota</taxon>
        <taxon>Actinomycetes</taxon>
        <taxon>Micrococcales</taxon>
        <taxon>Micrococcaceae</taxon>
        <taxon>Micrococcus</taxon>
    </lineage>
</organism>
<name>A0A7W7GM52_9MICC</name>
<accession>A0A7W7GM52</accession>
<evidence type="ECO:0000313" key="1">
    <source>
        <dbReference type="EMBL" id="MBB4734654.1"/>
    </source>
</evidence>
<dbReference type="EMBL" id="JACHNA010000001">
    <property type="protein sequence ID" value="MBB4734654.1"/>
    <property type="molecule type" value="Genomic_DNA"/>
</dbReference>
<dbReference type="InterPro" id="IPR039498">
    <property type="entry name" value="NTP_transf_5"/>
</dbReference>
<evidence type="ECO:0000313" key="2">
    <source>
        <dbReference type="Proteomes" id="UP000540191"/>
    </source>
</evidence>
<proteinExistence type="predicted"/>